<name>A0AA39VZ29_ACESA</name>
<dbReference type="CDD" id="cd06222">
    <property type="entry name" value="RNase_H_like"/>
    <property type="match status" value="1"/>
</dbReference>
<sequence>MAIAAFSSFFGNGTNNSAELKAIMEGIRLCKRLLHFNVIIKSDSRIVVDWLRKGRCSLWYLWDFWEDLVAELVGVNFMVFHQYREGNSVDDFLAKEGARGKNIFYDDQLSLPRFLQGPIKNFNSHNQRGFSFPPSYEGGYRRFDRGKAELTQKYVEEVGKDMVNHDASSSMIGSSGSPKKVQVDDVLMAAVDKGEQQSVLGSRSAVKDTYQSIEEVEVLLSTGKERRVINAKEVEEEMCTLSILKASDILDGSDSVRQVYPTQSDGPELNTHYYPGMVYVPIRPSVGPSVRTNVVSSSHSLSNFDKMTGSDPRPTDVQVGVGKFGGKQPRYHRKNIEGRVTKSLDFKRGKRKIDEVNCSSHRESSKSRRVKDFCNT</sequence>
<dbReference type="GO" id="GO:0004523">
    <property type="term" value="F:RNA-DNA hybrid ribonuclease activity"/>
    <property type="evidence" value="ECO:0007669"/>
    <property type="project" value="InterPro"/>
</dbReference>
<feature type="region of interest" description="Disordered" evidence="1">
    <location>
        <begin position="357"/>
        <end position="376"/>
    </location>
</feature>
<dbReference type="InterPro" id="IPR036397">
    <property type="entry name" value="RNaseH_sf"/>
</dbReference>
<keyword evidence="4" id="KW-1185">Reference proteome</keyword>
<reference evidence="3" key="1">
    <citation type="journal article" date="2022" name="Plant J.">
        <title>Strategies of tolerance reflected in two North American maple genomes.</title>
        <authorList>
            <person name="McEvoy S.L."/>
            <person name="Sezen U.U."/>
            <person name="Trouern-Trend A."/>
            <person name="McMahon S.M."/>
            <person name="Schaberg P.G."/>
            <person name="Yang J."/>
            <person name="Wegrzyn J.L."/>
            <person name="Swenson N.G."/>
        </authorList>
    </citation>
    <scope>NUCLEOTIDE SEQUENCE</scope>
    <source>
        <strain evidence="3">NS2018</strain>
    </source>
</reference>
<comment type="caution">
    <text evidence="3">The sequence shown here is derived from an EMBL/GenBank/DDBJ whole genome shotgun (WGS) entry which is preliminary data.</text>
</comment>
<proteinExistence type="predicted"/>
<dbReference type="AlphaFoldDB" id="A0AA39VZ29"/>
<feature type="domain" description="RNase H type-1" evidence="2">
    <location>
        <begin position="1"/>
        <end position="99"/>
    </location>
</feature>
<reference evidence="3" key="2">
    <citation type="submission" date="2023-06" db="EMBL/GenBank/DDBJ databases">
        <authorList>
            <person name="Swenson N.G."/>
            <person name="Wegrzyn J.L."/>
            <person name="Mcevoy S.L."/>
        </authorList>
    </citation>
    <scope>NUCLEOTIDE SEQUENCE</scope>
    <source>
        <strain evidence="3">NS2018</strain>
        <tissue evidence="3">Leaf</tissue>
    </source>
</reference>
<gene>
    <name evidence="3" type="ORF">LWI29_015201</name>
</gene>
<dbReference type="InterPro" id="IPR044730">
    <property type="entry name" value="RNase_H-like_dom_plant"/>
</dbReference>
<dbReference type="GO" id="GO:0003676">
    <property type="term" value="F:nucleic acid binding"/>
    <property type="evidence" value="ECO:0007669"/>
    <property type="project" value="InterPro"/>
</dbReference>
<dbReference type="Proteomes" id="UP001168877">
    <property type="component" value="Unassembled WGS sequence"/>
</dbReference>
<evidence type="ECO:0000256" key="1">
    <source>
        <dbReference type="SAM" id="MobiDB-lite"/>
    </source>
</evidence>
<dbReference type="InterPro" id="IPR053151">
    <property type="entry name" value="RNase_H-like"/>
</dbReference>
<dbReference type="EMBL" id="JAUESC010000004">
    <property type="protein sequence ID" value="KAK0596383.1"/>
    <property type="molecule type" value="Genomic_DNA"/>
</dbReference>
<dbReference type="InterPro" id="IPR002156">
    <property type="entry name" value="RNaseH_domain"/>
</dbReference>
<dbReference type="Gene3D" id="3.30.420.10">
    <property type="entry name" value="Ribonuclease H-like superfamily/Ribonuclease H"/>
    <property type="match status" value="1"/>
</dbReference>
<accession>A0AA39VZ29</accession>
<organism evidence="3 4">
    <name type="scientific">Acer saccharum</name>
    <name type="common">Sugar maple</name>
    <dbReference type="NCBI Taxonomy" id="4024"/>
    <lineage>
        <taxon>Eukaryota</taxon>
        <taxon>Viridiplantae</taxon>
        <taxon>Streptophyta</taxon>
        <taxon>Embryophyta</taxon>
        <taxon>Tracheophyta</taxon>
        <taxon>Spermatophyta</taxon>
        <taxon>Magnoliopsida</taxon>
        <taxon>eudicotyledons</taxon>
        <taxon>Gunneridae</taxon>
        <taxon>Pentapetalae</taxon>
        <taxon>rosids</taxon>
        <taxon>malvids</taxon>
        <taxon>Sapindales</taxon>
        <taxon>Sapindaceae</taxon>
        <taxon>Hippocastanoideae</taxon>
        <taxon>Acereae</taxon>
        <taxon>Acer</taxon>
    </lineage>
</organism>
<protein>
    <recommendedName>
        <fullName evidence="2">RNase H type-1 domain-containing protein</fullName>
    </recommendedName>
</protein>
<evidence type="ECO:0000259" key="2">
    <source>
        <dbReference type="PROSITE" id="PS50879"/>
    </source>
</evidence>
<dbReference type="Pfam" id="PF13456">
    <property type="entry name" value="RVT_3"/>
    <property type="match status" value="1"/>
</dbReference>
<dbReference type="PANTHER" id="PTHR47723:SF19">
    <property type="entry name" value="POLYNUCLEOTIDYL TRANSFERASE, RIBONUCLEASE H-LIKE SUPERFAMILY PROTEIN"/>
    <property type="match status" value="1"/>
</dbReference>
<dbReference type="PROSITE" id="PS50879">
    <property type="entry name" value="RNASE_H_1"/>
    <property type="match status" value="1"/>
</dbReference>
<evidence type="ECO:0000313" key="3">
    <source>
        <dbReference type="EMBL" id="KAK0596383.1"/>
    </source>
</evidence>
<dbReference type="InterPro" id="IPR012337">
    <property type="entry name" value="RNaseH-like_sf"/>
</dbReference>
<dbReference type="PANTHER" id="PTHR47723">
    <property type="entry name" value="OS05G0353850 PROTEIN"/>
    <property type="match status" value="1"/>
</dbReference>
<dbReference type="SUPFAM" id="SSF53098">
    <property type="entry name" value="Ribonuclease H-like"/>
    <property type="match status" value="1"/>
</dbReference>
<evidence type="ECO:0000313" key="4">
    <source>
        <dbReference type="Proteomes" id="UP001168877"/>
    </source>
</evidence>